<dbReference type="InterPro" id="IPR036271">
    <property type="entry name" value="Tet_transcr_reg_TetR-rel_C_sf"/>
</dbReference>
<dbReference type="SUPFAM" id="SSF46689">
    <property type="entry name" value="Homeodomain-like"/>
    <property type="match status" value="1"/>
</dbReference>
<dbReference type="PRINTS" id="PR00400">
    <property type="entry name" value="TETREPRESSOR"/>
</dbReference>
<evidence type="ECO:0000313" key="7">
    <source>
        <dbReference type="EMBL" id="EFG03617.2"/>
    </source>
</evidence>
<evidence type="ECO:0000256" key="5">
    <source>
        <dbReference type="PROSITE-ProRule" id="PRU00335"/>
    </source>
</evidence>
<dbReference type="InterPro" id="IPR003012">
    <property type="entry name" value="Tet_transcr_reg_TetR"/>
</dbReference>
<keyword evidence="7" id="KW-0614">Plasmid</keyword>
<dbReference type="EMBL" id="CM000914">
    <property type="protein sequence ID" value="EFG03617.2"/>
    <property type="molecule type" value="Genomic_DNA"/>
</dbReference>
<evidence type="ECO:0000256" key="4">
    <source>
        <dbReference type="ARBA" id="ARBA00023163"/>
    </source>
</evidence>
<dbReference type="InterPro" id="IPR004111">
    <property type="entry name" value="Repressor_TetR_C"/>
</dbReference>
<evidence type="ECO:0000259" key="6">
    <source>
        <dbReference type="PROSITE" id="PS50977"/>
    </source>
</evidence>
<feature type="domain" description="HTH tetR-type" evidence="6">
    <location>
        <begin position="87"/>
        <end position="147"/>
    </location>
</feature>
<sequence length="301" mass="33104">MDQGGRWRGRSLCAPASALLPGADGGTGERSGCVRLFSIRQSVRGRDRAVDGAHLEVIVVVGKETRSGAKVGNVWLRPARGAGQEPPLTRERIVRAAVALLDEEGMGRLTMRRLAERLQAGATTLYWHVATKDDVIDLAVDEIFGESQVPDRHSDDPRDDITALVDSWRRAMLRHPWATEVPSRQRPLMGPNFLVWMEFLQSALLRAGVTEQQLNAATWALYNHVMGATAAQSNLRLSAEEIRLGQEYLHGKRDRFPTVAAHNYIADDDWDTNFTSGLTFLLDGMGVGTAPCRAAGRPMGQ</sequence>
<dbReference type="Gene3D" id="1.10.357.10">
    <property type="entry name" value="Tetracycline Repressor, domain 2"/>
    <property type="match status" value="1"/>
</dbReference>
<dbReference type="SUPFAM" id="SSF48498">
    <property type="entry name" value="Tetracyclin repressor-like, C-terminal domain"/>
    <property type="match status" value="1"/>
</dbReference>
<geneLocation type="plasmid" evidence="7 8">
    <name>pSCL4</name>
</geneLocation>
<organism evidence="7 8">
    <name type="scientific">Streptomyces clavuligerus</name>
    <dbReference type="NCBI Taxonomy" id="1901"/>
    <lineage>
        <taxon>Bacteria</taxon>
        <taxon>Bacillati</taxon>
        <taxon>Actinomycetota</taxon>
        <taxon>Actinomycetes</taxon>
        <taxon>Kitasatosporales</taxon>
        <taxon>Streptomycetaceae</taxon>
        <taxon>Streptomyces</taxon>
    </lineage>
</organism>
<proteinExistence type="predicted"/>
<keyword evidence="8" id="KW-1185">Reference proteome</keyword>
<evidence type="ECO:0000313" key="8">
    <source>
        <dbReference type="Proteomes" id="UP000002357"/>
    </source>
</evidence>
<dbReference type="Pfam" id="PF02909">
    <property type="entry name" value="TetR_C_1"/>
    <property type="match status" value="1"/>
</dbReference>
<dbReference type="PANTHER" id="PTHR30055:SF151">
    <property type="entry name" value="TRANSCRIPTIONAL REGULATORY PROTEIN"/>
    <property type="match status" value="1"/>
</dbReference>
<evidence type="ECO:0000256" key="1">
    <source>
        <dbReference type="ARBA" id="ARBA00022491"/>
    </source>
</evidence>
<dbReference type="GO" id="GO:0045892">
    <property type="term" value="P:negative regulation of DNA-templated transcription"/>
    <property type="evidence" value="ECO:0007669"/>
    <property type="project" value="InterPro"/>
</dbReference>
<dbReference type="AlphaFoldDB" id="D5SI74"/>
<dbReference type="GO" id="GO:0046677">
    <property type="term" value="P:response to antibiotic"/>
    <property type="evidence" value="ECO:0007669"/>
    <property type="project" value="InterPro"/>
</dbReference>
<keyword evidence="2" id="KW-0805">Transcription regulation</keyword>
<evidence type="ECO:0000256" key="2">
    <source>
        <dbReference type="ARBA" id="ARBA00023015"/>
    </source>
</evidence>
<dbReference type="InterPro" id="IPR009057">
    <property type="entry name" value="Homeodomain-like_sf"/>
</dbReference>
<evidence type="ECO:0000256" key="3">
    <source>
        <dbReference type="ARBA" id="ARBA00023125"/>
    </source>
</evidence>
<dbReference type="eggNOG" id="COG1309">
    <property type="taxonomic scope" value="Bacteria"/>
</dbReference>
<feature type="DNA-binding region" description="H-T-H motif" evidence="5">
    <location>
        <begin position="110"/>
        <end position="129"/>
    </location>
</feature>
<keyword evidence="3 5" id="KW-0238">DNA-binding</keyword>
<name>D5SI74_STRCL</name>
<accession>D5SI74</accession>
<dbReference type="Pfam" id="PF00440">
    <property type="entry name" value="TetR_N"/>
    <property type="match status" value="1"/>
</dbReference>
<keyword evidence="1" id="KW-0678">Repressor</keyword>
<dbReference type="PROSITE" id="PS50977">
    <property type="entry name" value="HTH_TETR_2"/>
    <property type="match status" value="1"/>
</dbReference>
<dbReference type="InterPro" id="IPR050109">
    <property type="entry name" value="HTH-type_TetR-like_transc_reg"/>
</dbReference>
<gene>
    <name evidence="7" type="ORF">SCLAV_p0126</name>
</gene>
<protein>
    <submittedName>
        <fullName evidence="7">Transcriptional regulator, tetR family</fullName>
    </submittedName>
</protein>
<dbReference type="GO" id="GO:0003700">
    <property type="term" value="F:DNA-binding transcription factor activity"/>
    <property type="evidence" value="ECO:0007669"/>
    <property type="project" value="TreeGrafter"/>
</dbReference>
<dbReference type="Gene3D" id="1.10.10.60">
    <property type="entry name" value="Homeodomain-like"/>
    <property type="match status" value="1"/>
</dbReference>
<dbReference type="InterPro" id="IPR023772">
    <property type="entry name" value="DNA-bd_HTH_TetR-type_CS"/>
</dbReference>
<reference evidence="7 8" key="1">
    <citation type="journal article" date="2010" name="Genome Biol. Evol.">
        <title>The sequence of a 1.8-mb bacterial linear plasmid reveals a rich evolutionary reservoir of secondary metabolic pathways.</title>
        <authorList>
            <person name="Medema M.H."/>
            <person name="Trefzer A."/>
            <person name="Kovalchuk A."/>
            <person name="van den Berg M."/>
            <person name="Mueller U."/>
            <person name="Heijne W."/>
            <person name="Wu L."/>
            <person name="Alam M.T."/>
            <person name="Ronning C.M."/>
            <person name="Nierman W.C."/>
            <person name="Bovenberg R.A.L."/>
            <person name="Breitling R."/>
            <person name="Takano E."/>
        </authorList>
    </citation>
    <scope>NUCLEOTIDE SEQUENCE [LARGE SCALE GENOMIC DNA]</scope>
    <source>
        <strain evidence="8">ATCC 27064 / DSM 738 / JCM 4710 / NBRC 13307 / NCIMB 12785 / NRRL 3585 / VKM Ac-602</strain>
        <plasmid evidence="7">pSCL4</plasmid>
    </source>
</reference>
<dbReference type="PANTHER" id="PTHR30055">
    <property type="entry name" value="HTH-TYPE TRANSCRIPTIONAL REGULATOR RUTR"/>
    <property type="match status" value="1"/>
</dbReference>
<dbReference type="GO" id="GO:0000976">
    <property type="term" value="F:transcription cis-regulatory region binding"/>
    <property type="evidence" value="ECO:0007669"/>
    <property type="project" value="TreeGrafter"/>
</dbReference>
<dbReference type="PROSITE" id="PS01081">
    <property type="entry name" value="HTH_TETR_1"/>
    <property type="match status" value="1"/>
</dbReference>
<dbReference type="InterPro" id="IPR001647">
    <property type="entry name" value="HTH_TetR"/>
</dbReference>
<keyword evidence="4" id="KW-0804">Transcription</keyword>
<dbReference type="Proteomes" id="UP000002357">
    <property type="component" value="Plasmid pSCL4"/>
</dbReference>